<comment type="caution">
    <text evidence="2">The sequence shown here is derived from an EMBL/GenBank/DDBJ whole genome shotgun (WGS) entry which is preliminary data.</text>
</comment>
<reference evidence="2" key="1">
    <citation type="submission" date="2023-10" db="EMBL/GenBank/DDBJ databases">
        <title>Genome assemblies of two species of porcelain crab, Petrolisthes cinctipes and Petrolisthes manimaculis (Anomura: Porcellanidae).</title>
        <authorList>
            <person name="Angst P."/>
        </authorList>
    </citation>
    <scope>NUCLEOTIDE SEQUENCE</scope>
    <source>
        <strain evidence="2">PB745_01</strain>
        <tissue evidence="2">Gill</tissue>
    </source>
</reference>
<feature type="compositionally biased region" description="Acidic residues" evidence="1">
    <location>
        <begin position="44"/>
        <end position="76"/>
    </location>
</feature>
<dbReference type="EMBL" id="JAWQEG010007166">
    <property type="protein sequence ID" value="KAK3852957.1"/>
    <property type="molecule type" value="Genomic_DNA"/>
</dbReference>
<feature type="region of interest" description="Disordered" evidence="1">
    <location>
        <begin position="41"/>
        <end position="80"/>
    </location>
</feature>
<dbReference type="AlphaFoldDB" id="A0AAE1EHZ3"/>
<evidence type="ECO:0000313" key="3">
    <source>
        <dbReference type="Proteomes" id="UP001286313"/>
    </source>
</evidence>
<protein>
    <submittedName>
        <fullName evidence="2">Uncharacterized protein</fullName>
    </submittedName>
</protein>
<evidence type="ECO:0000313" key="2">
    <source>
        <dbReference type="EMBL" id="KAK3852957.1"/>
    </source>
</evidence>
<evidence type="ECO:0000256" key="1">
    <source>
        <dbReference type="SAM" id="MobiDB-lite"/>
    </source>
</evidence>
<proteinExistence type="predicted"/>
<dbReference type="Proteomes" id="UP001286313">
    <property type="component" value="Unassembled WGS sequence"/>
</dbReference>
<gene>
    <name evidence="2" type="ORF">Pcinc_040476</name>
</gene>
<sequence>MDSQPVDRGFVDIMKEEELERDGFALLGSLKKKMLESREKYCGEEEEEEEEEEEVVVVEEEEEEVVEEEEEEEDAERQEKDGNVVRFWERVMERY</sequence>
<name>A0AAE1EHZ3_PETCI</name>
<keyword evidence="3" id="KW-1185">Reference proteome</keyword>
<accession>A0AAE1EHZ3</accession>
<organism evidence="2 3">
    <name type="scientific">Petrolisthes cinctipes</name>
    <name type="common">Flat porcelain crab</name>
    <dbReference type="NCBI Taxonomy" id="88211"/>
    <lineage>
        <taxon>Eukaryota</taxon>
        <taxon>Metazoa</taxon>
        <taxon>Ecdysozoa</taxon>
        <taxon>Arthropoda</taxon>
        <taxon>Crustacea</taxon>
        <taxon>Multicrustacea</taxon>
        <taxon>Malacostraca</taxon>
        <taxon>Eumalacostraca</taxon>
        <taxon>Eucarida</taxon>
        <taxon>Decapoda</taxon>
        <taxon>Pleocyemata</taxon>
        <taxon>Anomura</taxon>
        <taxon>Galatheoidea</taxon>
        <taxon>Porcellanidae</taxon>
        <taxon>Petrolisthes</taxon>
    </lineage>
</organism>